<dbReference type="EMBL" id="WMLB01000042">
    <property type="protein sequence ID" value="MTH70114.1"/>
    <property type="molecule type" value="Genomic_DNA"/>
</dbReference>
<dbReference type="RefSeq" id="WP_155053135.1">
    <property type="nucleotide sequence ID" value="NZ_BAAAIB010000010.1"/>
</dbReference>
<dbReference type="AlphaFoldDB" id="A0A6I3M9Y7"/>
<reference evidence="1 2" key="1">
    <citation type="submission" date="2019-11" db="EMBL/GenBank/DDBJ databases">
        <title>Agromyces kandeliae sp. nov., isolated from mangrove soil.</title>
        <authorList>
            <person name="Wang R."/>
        </authorList>
    </citation>
    <scope>NUCLEOTIDE SEQUENCE [LARGE SCALE GENOMIC DNA]</scope>
    <source>
        <strain evidence="1 2">JCM 11433</strain>
    </source>
</reference>
<evidence type="ECO:0000313" key="2">
    <source>
        <dbReference type="Proteomes" id="UP000433071"/>
    </source>
</evidence>
<gene>
    <name evidence="1" type="ORF">GJ743_17225</name>
</gene>
<organism evidence="1 2">
    <name type="scientific">Agromyces bracchium</name>
    <dbReference type="NCBI Taxonomy" id="88376"/>
    <lineage>
        <taxon>Bacteria</taxon>
        <taxon>Bacillati</taxon>
        <taxon>Actinomycetota</taxon>
        <taxon>Actinomycetes</taxon>
        <taxon>Micrococcales</taxon>
        <taxon>Microbacteriaceae</taxon>
        <taxon>Agromyces</taxon>
    </lineage>
</organism>
<evidence type="ECO:0000313" key="1">
    <source>
        <dbReference type="EMBL" id="MTH70114.1"/>
    </source>
</evidence>
<proteinExistence type="predicted"/>
<dbReference type="Proteomes" id="UP000433071">
    <property type="component" value="Unassembled WGS sequence"/>
</dbReference>
<comment type="caution">
    <text evidence="1">The sequence shown here is derived from an EMBL/GenBank/DDBJ whole genome shotgun (WGS) entry which is preliminary data.</text>
</comment>
<keyword evidence="2" id="KW-1185">Reference proteome</keyword>
<accession>A0A6I3M9Y7</accession>
<protein>
    <submittedName>
        <fullName evidence="1">Uncharacterized protein</fullName>
    </submittedName>
</protein>
<sequence>MLFDIEGPIVRLGSLIEAGAAVPTWYLSEVPVTSHRFVSCMNDLVIRMRTPFIPGPITI</sequence>
<name>A0A6I3M9Y7_9MICO</name>